<feature type="domain" description="TonB-dependent receptor plug" evidence="13">
    <location>
        <begin position="52"/>
        <end position="140"/>
    </location>
</feature>
<dbReference type="InterPro" id="IPR036942">
    <property type="entry name" value="Beta-barrel_TonB_sf"/>
</dbReference>
<dbReference type="Proteomes" id="UP001485459">
    <property type="component" value="Chromosome"/>
</dbReference>
<keyword evidence="6 10" id="KW-0798">TonB box</keyword>
<evidence type="ECO:0000256" key="6">
    <source>
        <dbReference type="ARBA" id="ARBA00023077"/>
    </source>
</evidence>
<evidence type="ECO:0000256" key="11">
    <source>
        <dbReference type="SAM" id="SignalP"/>
    </source>
</evidence>
<evidence type="ECO:0000256" key="9">
    <source>
        <dbReference type="ARBA" id="ARBA00023237"/>
    </source>
</evidence>
<evidence type="ECO:0000313" key="14">
    <source>
        <dbReference type="EMBL" id="WZN41391.1"/>
    </source>
</evidence>
<proteinExistence type="inferred from homology"/>
<dbReference type="Gene3D" id="2.40.170.20">
    <property type="entry name" value="TonB-dependent receptor, beta-barrel domain"/>
    <property type="match status" value="1"/>
</dbReference>
<keyword evidence="2" id="KW-0813">Transport</keyword>
<gene>
    <name evidence="14" type="ORF">WJU16_25840</name>
</gene>
<feature type="domain" description="TonB-dependent receptor-like beta-barrel" evidence="12">
    <location>
        <begin position="207"/>
        <end position="638"/>
    </location>
</feature>
<keyword evidence="4" id="KW-0812">Transmembrane</keyword>
<dbReference type="EMBL" id="CP149822">
    <property type="protein sequence ID" value="WZN41391.1"/>
    <property type="molecule type" value="Genomic_DNA"/>
</dbReference>
<reference evidence="15" key="1">
    <citation type="submission" date="2024-03" db="EMBL/GenBank/DDBJ databases">
        <title>Chitinophaga horti sp. nov., isolated from garden soil.</title>
        <authorList>
            <person name="Lee D.S."/>
            <person name="Han D.M."/>
            <person name="Baek J.H."/>
            <person name="Choi D.G."/>
            <person name="Jeon J.H."/>
            <person name="Jeon C.O."/>
        </authorList>
    </citation>
    <scope>NUCLEOTIDE SEQUENCE [LARGE SCALE GENOMIC DNA]</scope>
    <source>
        <strain evidence="15">GPA1</strain>
    </source>
</reference>
<sequence>MKSLVKIRCAGACLLLAGSAAAQQIPDSNRVRDLQEVRIFAPQPAREISPGQTLQGAQLQRLGAQSVADAIRYFSGLQIKDYGGVGGLKTVDVRGMGTNHTAVFYDGIQLGNAQNGQIDLGKFSMDNMQAVSLYNGQKSNTFQPAKDYSASAAIYLTPLKPEFKDGKRHLLKGIVKTGSFSLLNPAMLYHQKLGKRTALSLNTEYVYAGGQYKFRYRKINGYDTTAMRKNGDVNAFRAEASLHGSMPSGDWSTRLYFYDSERGLPGFVVNGVFGHTDRQWDRNIFWQGQLRKDITKRYSVLFNAKYANDYTRYVASDPSWLLLDNTYRQQEAYASLAQQFTIKPWWTAGLSADYQYNLLDASLKNFSYPKRHTVLGALSSSVTLPRFSAQAALLATLMNESVKLNSASEPKRELTPSLVLSWQPLKNEDFRLRGFYKNIFRMPTFNDLYYTEIGNSRLDPEYTIQYDAGFTWNKPRPGKVLENFFLEADAYYNEVTGKIVAMPTVSQFRWTMVNLGFVIIHGLDVRAGATALLRGQVMVSARLSYTFQQARDWTDPHDSFYGDQIVYLPRHAGSLIASVDYGNWGLNYSQLYTGERYNAKRNIPENYMQPWYTSDLSLRRALQVGKTDITLTAQVNNLFNQFYDVVISYPMPGRNYKAVLTVQL</sequence>
<evidence type="ECO:0000256" key="1">
    <source>
        <dbReference type="ARBA" id="ARBA00004571"/>
    </source>
</evidence>
<dbReference type="Pfam" id="PF07715">
    <property type="entry name" value="Plug"/>
    <property type="match status" value="1"/>
</dbReference>
<evidence type="ECO:0000256" key="4">
    <source>
        <dbReference type="ARBA" id="ARBA00022692"/>
    </source>
</evidence>
<keyword evidence="3" id="KW-1134">Transmembrane beta strand</keyword>
<comment type="similarity">
    <text evidence="10">Belongs to the TonB-dependent receptor family.</text>
</comment>
<accession>A0ABZ2YNS2</accession>
<evidence type="ECO:0000256" key="8">
    <source>
        <dbReference type="ARBA" id="ARBA00023170"/>
    </source>
</evidence>
<evidence type="ECO:0000256" key="2">
    <source>
        <dbReference type="ARBA" id="ARBA00022448"/>
    </source>
</evidence>
<keyword evidence="15" id="KW-1185">Reference proteome</keyword>
<protein>
    <submittedName>
        <fullName evidence="14">TonB-dependent receptor</fullName>
    </submittedName>
</protein>
<dbReference type="InterPro" id="IPR039426">
    <property type="entry name" value="TonB-dep_rcpt-like"/>
</dbReference>
<dbReference type="PANTHER" id="PTHR30069:SF29">
    <property type="entry name" value="HEMOGLOBIN AND HEMOGLOBIN-HAPTOGLOBIN-BINDING PROTEIN 1-RELATED"/>
    <property type="match status" value="1"/>
</dbReference>
<name>A0ABZ2YNS2_9BACT</name>
<evidence type="ECO:0000256" key="7">
    <source>
        <dbReference type="ARBA" id="ARBA00023136"/>
    </source>
</evidence>
<dbReference type="PANTHER" id="PTHR30069">
    <property type="entry name" value="TONB-DEPENDENT OUTER MEMBRANE RECEPTOR"/>
    <property type="match status" value="1"/>
</dbReference>
<evidence type="ECO:0000259" key="12">
    <source>
        <dbReference type="Pfam" id="PF00593"/>
    </source>
</evidence>
<evidence type="ECO:0000256" key="5">
    <source>
        <dbReference type="ARBA" id="ARBA00022729"/>
    </source>
</evidence>
<evidence type="ECO:0000256" key="10">
    <source>
        <dbReference type="RuleBase" id="RU003357"/>
    </source>
</evidence>
<keyword evidence="7 10" id="KW-0472">Membrane</keyword>
<comment type="subcellular location">
    <subcellularLocation>
        <location evidence="1">Cell outer membrane</location>
        <topology evidence="1">Multi-pass membrane protein</topology>
    </subcellularLocation>
</comment>
<organism evidence="14 15">
    <name type="scientific">Chitinophaga pollutisoli</name>
    <dbReference type="NCBI Taxonomy" id="3133966"/>
    <lineage>
        <taxon>Bacteria</taxon>
        <taxon>Pseudomonadati</taxon>
        <taxon>Bacteroidota</taxon>
        <taxon>Chitinophagia</taxon>
        <taxon>Chitinophagales</taxon>
        <taxon>Chitinophagaceae</taxon>
        <taxon>Chitinophaga</taxon>
    </lineage>
</organism>
<evidence type="ECO:0000313" key="15">
    <source>
        <dbReference type="Proteomes" id="UP001485459"/>
    </source>
</evidence>
<evidence type="ECO:0000256" key="3">
    <source>
        <dbReference type="ARBA" id="ARBA00022452"/>
    </source>
</evidence>
<dbReference type="InterPro" id="IPR012910">
    <property type="entry name" value="Plug_dom"/>
</dbReference>
<feature type="chain" id="PRO_5047393112" evidence="11">
    <location>
        <begin position="23"/>
        <end position="664"/>
    </location>
</feature>
<dbReference type="Pfam" id="PF00593">
    <property type="entry name" value="TonB_dep_Rec_b-barrel"/>
    <property type="match status" value="1"/>
</dbReference>
<dbReference type="RefSeq" id="WP_341836242.1">
    <property type="nucleotide sequence ID" value="NZ_CP149822.1"/>
</dbReference>
<keyword evidence="8 14" id="KW-0675">Receptor</keyword>
<keyword evidence="5 11" id="KW-0732">Signal</keyword>
<feature type="signal peptide" evidence="11">
    <location>
        <begin position="1"/>
        <end position="22"/>
    </location>
</feature>
<dbReference type="InterPro" id="IPR000531">
    <property type="entry name" value="Beta-barrel_TonB"/>
</dbReference>
<evidence type="ECO:0000259" key="13">
    <source>
        <dbReference type="Pfam" id="PF07715"/>
    </source>
</evidence>
<dbReference type="SUPFAM" id="SSF56935">
    <property type="entry name" value="Porins"/>
    <property type="match status" value="1"/>
</dbReference>
<dbReference type="Gene3D" id="2.170.130.10">
    <property type="entry name" value="TonB-dependent receptor, plug domain"/>
    <property type="match status" value="1"/>
</dbReference>
<dbReference type="InterPro" id="IPR037066">
    <property type="entry name" value="Plug_dom_sf"/>
</dbReference>
<keyword evidence="9" id="KW-0998">Cell outer membrane</keyword>